<comment type="caution">
    <text evidence="1">The sequence shown here is derived from an EMBL/GenBank/DDBJ whole genome shotgun (WGS) entry which is preliminary data.</text>
</comment>
<reference evidence="1 2" key="1">
    <citation type="journal article" date="2023" name="bioRxiv">
        <title>Conserved and derived expression patterns and positive selection on dental genes reveal complex evolutionary context of ever-growing rodent molars.</title>
        <authorList>
            <person name="Calamari Z.T."/>
            <person name="Song A."/>
            <person name="Cohen E."/>
            <person name="Akter M."/>
            <person name="Roy R.D."/>
            <person name="Hallikas O."/>
            <person name="Christensen M.M."/>
            <person name="Li P."/>
            <person name="Marangoni P."/>
            <person name="Jernvall J."/>
            <person name="Klein O.D."/>
        </authorList>
    </citation>
    <scope>NUCLEOTIDE SEQUENCE [LARGE SCALE GENOMIC DNA]</scope>
    <source>
        <strain evidence="1">V071</strain>
    </source>
</reference>
<protein>
    <submittedName>
        <fullName evidence="1">Uncharacterized protein</fullName>
    </submittedName>
</protein>
<name>A0AAW0I952_MYOGA</name>
<proteinExistence type="predicted"/>
<gene>
    <name evidence="1" type="ORF">U0070_019969</name>
</gene>
<evidence type="ECO:0000313" key="1">
    <source>
        <dbReference type="EMBL" id="KAK7810804.1"/>
    </source>
</evidence>
<dbReference type="AlphaFoldDB" id="A0AAW0I952"/>
<dbReference type="Proteomes" id="UP001488838">
    <property type="component" value="Unassembled WGS sequence"/>
</dbReference>
<dbReference type="EMBL" id="JBBHLL010000186">
    <property type="protein sequence ID" value="KAK7810804.1"/>
    <property type="molecule type" value="Genomic_DNA"/>
</dbReference>
<sequence length="161" mass="18136">IDISKCHYLVDLDTMRETPWEPNYSSNKEEWISLAHRPFLDASRSSKLFRAFYVPFLSDQYTVYVNYTILKPRKAKQSRKKSGECQIPGALNSSCLCQSHTLPALLSVLHSGGEQKPLTEELRARDWVCVPAVLHTLAWCLGTSKSSLGYLVSPPKLFGSS</sequence>
<accession>A0AAW0I952</accession>
<feature type="non-terminal residue" evidence="1">
    <location>
        <position position="1"/>
    </location>
</feature>
<organism evidence="1 2">
    <name type="scientific">Myodes glareolus</name>
    <name type="common">Bank vole</name>
    <name type="synonym">Clethrionomys glareolus</name>
    <dbReference type="NCBI Taxonomy" id="447135"/>
    <lineage>
        <taxon>Eukaryota</taxon>
        <taxon>Metazoa</taxon>
        <taxon>Chordata</taxon>
        <taxon>Craniata</taxon>
        <taxon>Vertebrata</taxon>
        <taxon>Euteleostomi</taxon>
        <taxon>Mammalia</taxon>
        <taxon>Eutheria</taxon>
        <taxon>Euarchontoglires</taxon>
        <taxon>Glires</taxon>
        <taxon>Rodentia</taxon>
        <taxon>Myomorpha</taxon>
        <taxon>Muroidea</taxon>
        <taxon>Cricetidae</taxon>
        <taxon>Arvicolinae</taxon>
        <taxon>Myodes</taxon>
    </lineage>
</organism>
<keyword evidence="2" id="KW-1185">Reference proteome</keyword>
<evidence type="ECO:0000313" key="2">
    <source>
        <dbReference type="Proteomes" id="UP001488838"/>
    </source>
</evidence>